<evidence type="ECO:0000256" key="1">
    <source>
        <dbReference type="SAM" id="Phobius"/>
    </source>
</evidence>
<keyword evidence="1" id="KW-0472">Membrane</keyword>
<accession>A0A9N9WXQ6</accession>
<dbReference type="EMBL" id="OU895880">
    <property type="protein sequence ID" value="CAG9810317.1"/>
    <property type="molecule type" value="Genomic_DNA"/>
</dbReference>
<proteinExistence type="predicted"/>
<dbReference type="Proteomes" id="UP001153620">
    <property type="component" value="Chromosome 4"/>
</dbReference>
<feature type="transmembrane region" description="Helical" evidence="1">
    <location>
        <begin position="21"/>
        <end position="42"/>
    </location>
</feature>
<feature type="transmembrane region" description="Helical" evidence="1">
    <location>
        <begin position="92"/>
        <end position="112"/>
    </location>
</feature>
<reference evidence="2" key="2">
    <citation type="submission" date="2022-10" db="EMBL/GenBank/DDBJ databases">
        <authorList>
            <consortium name="ENA_rothamsted_submissions"/>
            <consortium name="culmorum"/>
            <person name="King R."/>
        </authorList>
    </citation>
    <scope>NUCLEOTIDE SEQUENCE</scope>
</reference>
<organism evidence="2 3">
    <name type="scientific">Chironomus riparius</name>
    <dbReference type="NCBI Taxonomy" id="315576"/>
    <lineage>
        <taxon>Eukaryota</taxon>
        <taxon>Metazoa</taxon>
        <taxon>Ecdysozoa</taxon>
        <taxon>Arthropoda</taxon>
        <taxon>Hexapoda</taxon>
        <taxon>Insecta</taxon>
        <taxon>Pterygota</taxon>
        <taxon>Neoptera</taxon>
        <taxon>Endopterygota</taxon>
        <taxon>Diptera</taxon>
        <taxon>Nematocera</taxon>
        <taxon>Chironomoidea</taxon>
        <taxon>Chironomidae</taxon>
        <taxon>Chironominae</taxon>
        <taxon>Chironomus</taxon>
    </lineage>
</organism>
<gene>
    <name evidence="2" type="ORF">CHIRRI_LOCUS13134</name>
</gene>
<keyword evidence="1" id="KW-0812">Transmembrane</keyword>
<feature type="transmembrane region" description="Helical" evidence="1">
    <location>
        <begin position="153"/>
        <end position="177"/>
    </location>
</feature>
<reference evidence="2" key="1">
    <citation type="submission" date="2022-01" db="EMBL/GenBank/DDBJ databases">
        <authorList>
            <person name="King R."/>
        </authorList>
    </citation>
    <scope>NUCLEOTIDE SEQUENCE</scope>
</reference>
<keyword evidence="3" id="KW-1185">Reference proteome</keyword>
<sequence>MILIQKFFWIFSLETGGRLTSWYCSVLNIAYITVLMMVLNSFDVLNDSMTGFQKFQILMVATCVNFFIYYIFGSMVLTVGVLERNHKIVKQFLIFHAAMTVSIFFGGLFFAFQYTSPNKEHHHHHTKPEKQMMHIEGQEMSLDIEPEKEGANWLLLLLTTLDFFVRAYMTVCVYSIYIKFKSERIESEFMESDKQRLSYGSGTGSMDKMTDNCSVINER</sequence>
<feature type="transmembrane region" description="Helical" evidence="1">
    <location>
        <begin position="57"/>
        <end position="80"/>
    </location>
</feature>
<dbReference type="AlphaFoldDB" id="A0A9N9WXQ6"/>
<dbReference type="OrthoDB" id="10399876at2759"/>
<evidence type="ECO:0000313" key="2">
    <source>
        <dbReference type="EMBL" id="CAG9810317.1"/>
    </source>
</evidence>
<protein>
    <submittedName>
        <fullName evidence="2">Uncharacterized protein</fullName>
    </submittedName>
</protein>
<name>A0A9N9WXQ6_9DIPT</name>
<evidence type="ECO:0000313" key="3">
    <source>
        <dbReference type="Proteomes" id="UP001153620"/>
    </source>
</evidence>
<keyword evidence="1" id="KW-1133">Transmembrane helix</keyword>